<sequence length="231" mass="26361">MHGPPPAWALLFGASARDDTALKTARKFSQNKPYWMVHFPHAIGDLRSGDSVQKSIFVQLACQHWPAFHKQVQNPPNLPSASDHYSGCQSTRCMTTAPTDHLRGFWITVGQRPWHRSESHQASTGPTPTTRLIYLFTFSSSLQLQFWQPACQQQIVRLLHPDSPRMAANAMPFLKVYKKRNYARISRSRWFGGKYLPDELKLQLMINTWIISSTALLAKLYKIGNGMIILR</sequence>
<organism evidence="1 2">
    <name type="scientific">Trichinella zimbabwensis</name>
    <dbReference type="NCBI Taxonomy" id="268475"/>
    <lineage>
        <taxon>Eukaryota</taxon>
        <taxon>Metazoa</taxon>
        <taxon>Ecdysozoa</taxon>
        <taxon>Nematoda</taxon>
        <taxon>Enoplea</taxon>
        <taxon>Dorylaimia</taxon>
        <taxon>Trichinellida</taxon>
        <taxon>Trichinellidae</taxon>
        <taxon>Trichinella</taxon>
    </lineage>
</organism>
<dbReference type="Proteomes" id="UP000055024">
    <property type="component" value="Unassembled WGS sequence"/>
</dbReference>
<evidence type="ECO:0000313" key="2">
    <source>
        <dbReference type="Proteomes" id="UP000055024"/>
    </source>
</evidence>
<dbReference type="AlphaFoldDB" id="A0A0V1HFY7"/>
<dbReference type="EMBL" id="JYDP01000070">
    <property type="protein sequence ID" value="KRZ09603.1"/>
    <property type="molecule type" value="Genomic_DNA"/>
</dbReference>
<name>A0A0V1HFY7_9BILA</name>
<reference evidence="1 2" key="1">
    <citation type="submission" date="2015-01" db="EMBL/GenBank/DDBJ databases">
        <title>Evolution of Trichinella species and genotypes.</title>
        <authorList>
            <person name="Korhonen P.K."/>
            <person name="Edoardo P."/>
            <person name="Giuseppe L.R."/>
            <person name="Gasser R.B."/>
        </authorList>
    </citation>
    <scope>NUCLEOTIDE SEQUENCE [LARGE SCALE GENOMIC DNA]</scope>
    <source>
        <strain evidence="1">ISS1029</strain>
    </source>
</reference>
<accession>A0A0V1HFY7</accession>
<protein>
    <submittedName>
        <fullName evidence="1">Uncharacterized protein</fullName>
    </submittedName>
</protein>
<evidence type="ECO:0000313" key="1">
    <source>
        <dbReference type="EMBL" id="KRZ09603.1"/>
    </source>
</evidence>
<gene>
    <name evidence="1" type="ORF">T11_11336</name>
</gene>
<keyword evidence="2" id="KW-1185">Reference proteome</keyword>
<proteinExistence type="predicted"/>
<comment type="caution">
    <text evidence="1">The sequence shown here is derived from an EMBL/GenBank/DDBJ whole genome shotgun (WGS) entry which is preliminary data.</text>
</comment>